<comment type="caution">
    <text evidence="2">The sequence shown here is derived from an EMBL/GenBank/DDBJ whole genome shotgun (WGS) entry which is preliminary data.</text>
</comment>
<protein>
    <submittedName>
        <fullName evidence="2">Uncharacterized protein</fullName>
    </submittedName>
</protein>
<feature type="compositionally biased region" description="Basic residues" evidence="1">
    <location>
        <begin position="136"/>
        <end position="152"/>
    </location>
</feature>
<keyword evidence="3" id="KW-1185">Reference proteome</keyword>
<dbReference type="AlphaFoldDB" id="A0AAP0HTJ9"/>
<sequence length="160" mass="17894">MPQLQLVPLSLHRPSLFLVPFSYPLIITARVSSQEKRRNRGVGGGVGHGIGHGFLRGEWVGRVLKEGREGANRRERRDGGGRKKEGRTDACLNGSEWASVCARRRRLSSLAGVRGGTWNVVLCGGPVVRHSDGDGRRRRRRDLRRRGGRKRRRAEEEEAA</sequence>
<name>A0AAP0HTJ9_9MAGN</name>
<dbReference type="Proteomes" id="UP001419268">
    <property type="component" value="Unassembled WGS sequence"/>
</dbReference>
<dbReference type="EMBL" id="JBBNAG010000011">
    <property type="protein sequence ID" value="KAK9095235.1"/>
    <property type="molecule type" value="Genomic_DNA"/>
</dbReference>
<feature type="compositionally biased region" description="Basic and acidic residues" evidence="1">
    <location>
        <begin position="68"/>
        <end position="88"/>
    </location>
</feature>
<accession>A0AAP0HTJ9</accession>
<evidence type="ECO:0000313" key="2">
    <source>
        <dbReference type="EMBL" id="KAK9095235.1"/>
    </source>
</evidence>
<feature type="region of interest" description="Disordered" evidence="1">
    <location>
        <begin position="68"/>
        <end position="89"/>
    </location>
</feature>
<gene>
    <name evidence="2" type="ORF">Scep_026704</name>
</gene>
<reference evidence="2 3" key="1">
    <citation type="submission" date="2024-01" db="EMBL/GenBank/DDBJ databases">
        <title>Genome assemblies of Stephania.</title>
        <authorList>
            <person name="Yang L."/>
        </authorList>
    </citation>
    <scope>NUCLEOTIDE SEQUENCE [LARGE SCALE GENOMIC DNA]</scope>
    <source>
        <strain evidence="2">JXDWG</strain>
        <tissue evidence="2">Leaf</tissue>
    </source>
</reference>
<feature type="region of interest" description="Disordered" evidence="1">
    <location>
        <begin position="129"/>
        <end position="160"/>
    </location>
</feature>
<organism evidence="2 3">
    <name type="scientific">Stephania cephalantha</name>
    <dbReference type="NCBI Taxonomy" id="152367"/>
    <lineage>
        <taxon>Eukaryota</taxon>
        <taxon>Viridiplantae</taxon>
        <taxon>Streptophyta</taxon>
        <taxon>Embryophyta</taxon>
        <taxon>Tracheophyta</taxon>
        <taxon>Spermatophyta</taxon>
        <taxon>Magnoliopsida</taxon>
        <taxon>Ranunculales</taxon>
        <taxon>Menispermaceae</taxon>
        <taxon>Menispermoideae</taxon>
        <taxon>Cissampelideae</taxon>
        <taxon>Stephania</taxon>
    </lineage>
</organism>
<evidence type="ECO:0000313" key="3">
    <source>
        <dbReference type="Proteomes" id="UP001419268"/>
    </source>
</evidence>
<proteinExistence type="predicted"/>
<evidence type="ECO:0000256" key="1">
    <source>
        <dbReference type="SAM" id="MobiDB-lite"/>
    </source>
</evidence>